<dbReference type="InterPro" id="IPR002347">
    <property type="entry name" value="SDR_fam"/>
</dbReference>
<organism evidence="3">
    <name type="scientific">Chlorobium phaeobacteroides (strain BS1)</name>
    <dbReference type="NCBI Taxonomy" id="331678"/>
    <lineage>
        <taxon>Bacteria</taxon>
        <taxon>Pseudomonadati</taxon>
        <taxon>Chlorobiota</taxon>
        <taxon>Chlorobiia</taxon>
        <taxon>Chlorobiales</taxon>
        <taxon>Chlorobiaceae</taxon>
        <taxon>Chlorobium/Pelodictyon group</taxon>
        <taxon>Chlorobium</taxon>
    </lineage>
</organism>
<dbReference type="PRINTS" id="PR00081">
    <property type="entry name" value="GDHRDH"/>
</dbReference>
<dbReference type="InterPro" id="IPR036291">
    <property type="entry name" value="NAD(P)-bd_dom_sf"/>
</dbReference>
<comment type="similarity">
    <text evidence="1">Belongs to the short-chain dehydrogenases/reductases (SDR) family.</text>
</comment>
<gene>
    <name evidence="3" type="ordered locus">Cphamn1_0460</name>
</gene>
<dbReference type="SUPFAM" id="SSF51735">
    <property type="entry name" value="NAD(P)-binding Rossmann-fold domains"/>
    <property type="match status" value="1"/>
</dbReference>
<sequence length="257" mass="28746">MREILNKTLFFVMTSSGKKVCFITGGSGRLGSEVALSLAQLGYSVFFTYNRSREKAEKTLDRLRDFTPQSAMTRCDVSKVSAIEQAFELFSKQFSRLDLLITSASNFYSTSLPDVTETQWGDLVDTNLKGTFFTMQIGARLMQKQPFVSRIITMTDISANLVWQQFAPYTASKNAVQHLTRVFAKAFAPKILVNSIAPGTVTINPEWNDGPEEELSKMIPLQRIGEPEDIVEAIVFLTKSRYVTGQVITVDGGRILR</sequence>
<dbReference type="HOGENOM" id="CLU_010194_1_3_10"/>
<dbReference type="PANTHER" id="PTHR43639">
    <property type="entry name" value="OXIDOREDUCTASE, SHORT-CHAIN DEHYDROGENASE/REDUCTASE FAMILY (AFU_ORTHOLOGUE AFUA_5G02870)"/>
    <property type="match status" value="1"/>
</dbReference>
<dbReference type="GO" id="GO:0016491">
    <property type="term" value="F:oxidoreductase activity"/>
    <property type="evidence" value="ECO:0007669"/>
    <property type="project" value="UniProtKB-KW"/>
</dbReference>
<dbReference type="AlphaFoldDB" id="B3EM46"/>
<accession>B3EM46</accession>
<dbReference type="PROSITE" id="PS00061">
    <property type="entry name" value="ADH_SHORT"/>
    <property type="match status" value="1"/>
</dbReference>
<dbReference type="PANTHER" id="PTHR43639:SF1">
    <property type="entry name" value="SHORT-CHAIN DEHYDROGENASE_REDUCTASE FAMILY PROTEIN"/>
    <property type="match status" value="1"/>
</dbReference>
<dbReference type="Pfam" id="PF13561">
    <property type="entry name" value="adh_short_C2"/>
    <property type="match status" value="1"/>
</dbReference>
<name>B3EM46_CHLPB</name>
<dbReference type="KEGG" id="cpb:Cphamn1_0460"/>
<keyword evidence="2" id="KW-0560">Oxidoreductase</keyword>
<dbReference type="eggNOG" id="COG1028">
    <property type="taxonomic scope" value="Bacteria"/>
</dbReference>
<evidence type="ECO:0000313" key="3">
    <source>
        <dbReference type="EMBL" id="ACE03424.1"/>
    </source>
</evidence>
<dbReference type="STRING" id="331678.Cphamn1_0460"/>
<proteinExistence type="inferred from homology"/>
<protein>
    <submittedName>
        <fullName evidence="3">Short-chain dehydrogenase/reductase SDR</fullName>
    </submittedName>
</protein>
<dbReference type="Gene3D" id="3.40.50.720">
    <property type="entry name" value="NAD(P)-binding Rossmann-like Domain"/>
    <property type="match status" value="1"/>
</dbReference>
<evidence type="ECO:0000256" key="1">
    <source>
        <dbReference type="ARBA" id="ARBA00006484"/>
    </source>
</evidence>
<dbReference type="EMBL" id="CP001101">
    <property type="protein sequence ID" value="ACE03424.1"/>
    <property type="molecule type" value="Genomic_DNA"/>
</dbReference>
<evidence type="ECO:0000256" key="2">
    <source>
        <dbReference type="ARBA" id="ARBA00023002"/>
    </source>
</evidence>
<dbReference type="CDD" id="cd05233">
    <property type="entry name" value="SDR_c"/>
    <property type="match status" value="1"/>
</dbReference>
<reference evidence="3" key="1">
    <citation type="submission" date="2008-06" db="EMBL/GenBank/DDBJ databases">
        <title>Complete sequence of Chlorobium phaeobacteroides BS1.</title>
        <authorList>
            <consortium name="US DOE Joint Genome Institute"/>
            <person name="Lucas S."/>
            <person name="Copeland A."/>
            <person name="Lapidus A."/>
            <person name="Glavina del Rio T."/>
            <person name="Dalin E."/>
            <person name="Tice H."/>
            <person name="Bruce D."/>
            <person name="Goodwin L."/>
            <person name="Pitluck S."/>
            <person name="Schmutz J."/>
            <person name="Larimer F."/>
            <person name="Land M."/>
            <person name="Hauser L."/>
            <person name="Kyrpides N."/>
            <person name="Ovchinnikova G."/>
            <person name="Li T."/>
            <person name="Liu Z."/>
            <person name="Zhao F."/>
            <person name="Overmann J."/>
            <person name="Bryant D.A."/>
            <person name="Richardson P."/>
        </authorList>
    </citation>
    <scope>NUCLEOTIDE SEQUENCE [LARGE SCALE GENOMIC DNA]</scope>
    <source>
        <strain evidence="3">BS1</strain>
    </source>
</reference>
<dbReference type="InterPro" id="IPR020904">
    <property type="entry name" value="Sc_DH/Rdtase_CS"/>
</dbReference>